<evidence type="ECO:0000313" key="2">
    <source>
        <dbReference type="EMBL" id="KAK2086412.1"/>
    </source>
</evidence>
<feature type="compositionally biased region" description="Polar residues" evidence="1">
    <location>
        <begin position="1"/>
        <end position="22"/>
    </location>
</feature>
<sequence length="133" mass="13889">MRAMESSQPPRGSQQKRSQNIYSACPRRARGADAAGEERKESAVSGKAGSQGFPIGERGGGGRVRSGGGGGGAGESGDEAGERWGWSLGHRFTPPSLFPRQWAPLSPALLQPRPDWAAPALGGTRMQLPALPL</sequence>
<protein>
    <submittedName>
        <fullName evidence="2">Uncharacterized protein</fullName>
    </submittedName>
</protein>
<proteinExistence type="predicted"/>
<feature type="compositionally biased region" description="Gly residues" evidence="1">
    <location>
        <begin position="57"/>
        <end position="75"/>
    </location>
</feature>
<gene>
    <name evidence="2" type="ORF">P7K49_035837</name>
</gene>
<feature type="region of interest" description="Disordered" evidence="1">
    <location>
        <begin position="110"/>
        <end position="133"/>
    </location>
</feature>
<keyword evidence="3" id="KW-1185">Reference proteome</keyword>
<accession>A0ABQ9TNR8</accession>
<dbReference type="Proteomes" id="UP001266305">
    <property type="component" value="Unassembled WGS sequence"/>
</dbReference>
<evidence type="ECO:0000313" key="3">
    <source>
        <dbReference type="Proteomes" id="UP001266305"/>
    </source>
</evidence>
<organism evidence="2 3">
    <name type="scientific">Saguinus oedipus</name>
    <name type="common">Cotton-top tamarin</name>
    <name type="synonym">Oedipomidas oedipus</name>
    <dbReference type="NCBI Taxonomy" id="9490"/>
    <lineage>
        <taxon>Eukaryota</taxon>
        <taxon>Metazoa</taxon>
        <taxon>Chordata</taxon>
        <taxon>Craniata</taxon>
        <taxon>Vertebrata</taxon>
        <taxon>Euteleostomi</taxon>
        <taxon>Mammalia</taxon>
        <taxon>Eutheria</taxon>
        <taxon>Euarchontoglires</taxon>
        <taxon>Primates</taxon>
        <taxon>Haplorrhini</taxon>
        <taxon>Platyrrhini</taxon>
        <taxon>Cebidae</taxon>
        <taxon>Callitrichinae</taxon>
        <taxon>Saguinus</taxon>
    </lineage>
</organism>
<name>A0ABQ9TNR8_SAGOE</name>
<reference evidence="2 3" key="1">
    <citation type="submission" date="2023-05" db="EMBL/GenBank/DDBJ databases">
        <title>B98-5 Cell Line De Novo Hybrid Assembly: An Optical Mapping Approach.</title>
        <authorList>
            <person name="Kananen K."/>
            <person name="Auerbach J.A."/>
            <person name="Kautto E."/>
            <person name="Blachly J.S."/>
        </authorList>
    </citation>
    <scope>NUCLEOTIDE SEQUENCE [LARGE SCALE GENOMIC DNA]</scope>
    <source>
        <strain evidence="2">B95-8</strain>
        <tissue evidence="2">Cell line</tissue>
    </source>
</reference>
<feature type="region of interest" description="Disordered" evidence="1">
    <location>
        <begin position="1"/>
        <end position="98"/>
    </location>
</feature>
<evidence type="ECO:0000256" key="1">
    <source>
        <dbReference type="SAM" id="MobiDB-lite"/>
    </source>
</evidence>
<dbReference type="EMBL" id="JASSZA010000020">
    <property type="protein sequence ID" value="KAK2086412.1"/>
    <property type="molecule type" value="Genomic_DNA"/>
</dbReference>
<comment type="caution">
    <text evidence="2">The sequence shown here is derived from an EMBL/GenBank/DDBJ whole genome shotgun (WGS) entry which is preliminary data.</text>
</comment>